<evidence type="ECO:0000313" key="7">
    <source>
        <dbReference type="EMBL" id="MCL7042607.1"/>
    </source>
</evidence>
<dbReference type="PANTHER" id="PTHR31232">
    <property type="match status" value="1"/>
</dbReference>
<evidence type="ECO:0000313" key="8">
    <source>
        <dbReference type="Proteomes" id="UP001177140"/>
    </source>
</evidence>
<sequence length="148" mass="17208">MSKSFLVIGSVLSILLCICAQSAHGFSWGEIFASKKNVTVVNDLDPYITLKIHCRSSDDDLGEHFLGYQRGFSWRFKVNLKQTTDFWCDSSWTDVNGKLYQKPFTAYNANRDWMRHCHNNCVWRIRQDGGYYGDGYDKQFPSAKMFTY</sequence>
<dbReference type="GO" id="GO:0005576">
    <property type="term" value="C:extracellular region"/>
    <property type="evidence" value="ECO:0007669"/>
    <property type="project" value="UniProtKB-SubCell"/>
</dbReference>
<reference evidence="7" key="1">
    <citation type="submission" date="2022-03" db="EMBL/GenBank/DDBJ databases">
        <title>A functionally conserved STORR gene fusion in Papaver species that diverged 16.8 million years ago.</title>
        <authorList>
            <person name="Catania T."/>
        </authorList>
    </citation>
    <scope>NUCLEOTIDE SEQUENCE</scope>
    <source>
        <strain evidence="7">S-191538</strain>
    </source>
</reference>
<gene>
    <name evidence="7" type="ORF">MKW94_013367</name>
</gene>
<evidence type="ECO:0000256" key="5">
    <source>
        <dbReference type="ARBA" id="ARBA00022729"/>
    </source>
</evidence>
<dbReference type="GO" id="GO:0060320">
    <property type="term" value="P:rejection of self pollen"/>
    <property type="evidence" value="ECO:0007669"/>
    <property type="project" value="UniProtKB-KW"/>
</dbReference>
<comment type="subcellular location">
    <subcellularLocation>
        <location evidence="1 6">Secreted</location>
    </subcellularLocation>
</comment>
<comment type="caution">
    <text evidence="7">The sequence shown here is derived from an EMBL/GenBank/DDBJ whole genome shotgun (WGS) entry which is preliminary data.</text>
</comment>
<proteinExistence type="inferred from homology"/>
<evidence type="ECO:0000256" key="3">
    <source>
        <dbReference type="ARBA" id="ARBA00022471"/>
    </source>
</evidence>
<evidence type="ECO:0000256" key="1">
    <source>
        <dbReference type="ARBA" id="ARBA00004613"/>
    </source>
</evidence>
<keyword evidence="5 6" id="KW-0732">Signal</keyword>
<name>A0AA41VJT1_PAPNU</name>
<comment type="similarity">
    <text evidence="2 6">Belongs to the plant self-incompatibility (S1) protein family.</text>
</comment>
<feature type="chain" id="PRO_5041487846" description="S-protein homolog" evidence="6">
    <location>
        <begin position="26"/>
        <end position="148"/>
    </location>
</feature>
<organism evidence="7 8">
    <name type="scientific">Papaver nudicaule</name>
    <name type="common">Iceland poppy</name>
    <dbReference type="NCBI Taxonomy" id="74823"/>
    <lineage>
        <taxon>Eukaryota</taxon>
        <taxon>Viridiplantae</taxon>
        <taxon>Streptophyta</taxon>
        <taxon>Embryophyta</taxon>
        <taxon>Tracheophyta</taxon>
        <taxon>Spermatophyta</taxon>
        <taxon>Magnoliopsida</taxon>
        <taxon>Ranunculales</taxon>
        <taxon>Papaveraceae</taxon>
        <taxon>Papaveroideae</taxon>
        <taxon>Papaver</taxon>
    </lineage>
</organism>
<keyword evidence="8" id="KW-1185">Reference proteome</keyword>
<protein>
    <recommendedName>
        <fullName evidence="6">S-protein homolog</fullName>
    </recommendedName>
</protein>
<accession>A0AA41VJT1</accession>
<dbReference type="InterPro" id="IPR010264">
    <property type="entry name" value="Self-incomp_S1"/>
</dbReference>
<dbReference type="EMBL" id="JAJJMA010237358">
    <property type="protein sequence ID" value="MCL7042607.1"/>
    <property type="molecule type" value="Genomic_DNA"/>
</dbReference>
<dbReference type="Proteomes" id="UP001177140">
    <property type="component" value="Unassembled WGS sequence"/>
</dbReference>
<feature type="signal peptide" evidence="6">
    <location>
        <begin position="1"/>
        <end position="25"/>
    </location>
</feature>
<evidence type="ECO:0000256" key="4">
    <source>
        <dbReference type="ARBA" id="ARBA00022525"/>
    </source>
</evidence>
<evidence type="ECO:0000256" key="2">
    <source>
        <dbReference type="ARBA" id="ARBA00005581"/>
    </source>
</evidence>
<dbReference type="PANTHER" id="PTHR31232:SF18">
    <property type="entry name" value="S-PROTEIN HOMOLOG"/>
    <property type="match status" value="1"/>
</dbReference>
<keyword evidence="3 6" id="KW-0713">Self-incompatibility</keyword>
<dbReference type="AlphaFoldDB" id="A0AA41VJT1"/>
<keyword evidence="4 6" id="KW-0964">Secreted</keyword>
<evidence type="ECO:0000256" key="6">
    <source>
        <dbReference type="RuleBase" id="RU367044"/>
    </source>
</evidence>
<dbReference type="Pfam" id="PF05938">
    <property type="entry name" value="Self-incomp_S1"/>
    <property type="match status" value="1"/>
</dbReference>